<proteinExistence type="inferred from homology"/>
<dbReference type="InterPro" id="IPR051801">
    <property type="entry name" value="GH28_Enzymes"/>
</dbReference>
<comment type="similarity">
    <text evidence="1">Belongs to the glycosyl hydrolase 28 family.</text>
</comment>
<dbReference type="EMBL" id="JAGRRH010000018">
    <property type="protein sequence ID" value="KAG7351034.1"/>
    <property type="molecule type" value="Genomic_DNA"/>
</dbReference>
<organism evidence="2 3">
    <name type="scientific">Nitzschia inconspicua</name>
    <dbReference type="NCBI Taxonomy" id="303405"/>
    <lineage>
        <taxon>Eukaryota</taxon>
        <taxon>Sar</taxon>
        <taxon>Stramenopiles</taxon>
        <taxon>Ochrophyta</taxon>
        <taxon>Bacillariophyta</taxon>
        <taxon>Bacillariophyceae</taxon>
        <taxon>Bacillariophycidae</taxon>
        <taxon>Bacillariales</taxon>
        <taxon>Bacillariaceae</taxon>
        <taxon>Nitzschia</taxon>
    </lineage>
</organism>
<dbReference type="Pfam" id="PF00295">
    <property type="entry name" value="Glyco_hydro_28"/>
    <property type="match status" value="1"/>
</dbReference>
<reference evidence="2" key="2">
    <citation type="submission" date="2021-04" db="EMBL/GenBank/DDBJ databases">
        <authorList>
            <person name="Podell S."/>
        </authorList>
    </citation>
    <scope>NUCLEOTIDE SEQUENCE</scope>
    <source>
        <strain evidence="2">Hildebrandi</strain>
    </source>
</reference>
<evidence type="ECO:0000256" key="1">
    <source>
        <dbReference type="RuleBase" id="RU361169"/>
    </source>
</evidence>
<evidence type="ECO:0000313" key="2">
    <source>
        <dbReference type="EMBL" id="KAG7351034.1"/>
    </source>
</evidence>
<dbReference type="OrthoDB" id="38244at2759"/>
<protein>
    <submittedName>
        <fullName evidence="2">Glycoside hydrolase family protein</fullName>
    </submittedName>
</protein>
<dbReference type="GO" id="GO:0004650">
    <property type="term" value="F:polygalacturonase activity"/>
    <property type="evidence" value="ECO:0007669"/>
    <property type="project" value="InterPro"/>
</dbReference>
<dbReference type="InterPro" id="IPR000743">
    <property type="entry name" value="Glyco_hydro_28"/>
</dbReference>
<gene>
    <name evidence="2" type="ORF">IV203_010394</name>
</gene>
<accession>A0A9K3KVZ5</accession>
<name>A0A9K3KVZ5_9STRA</name>
<dbReference type="Proteomes" id="UP000693970">
    <property type="component" value="Unassembled WGS sequence"/>
</dbReference>
<dbReference type="PANTHER" id="PTHR31339">
    <property type="entry name" value="PECTIN LYASE-RELATED"/>
    <property type="match status" value="1"/>
</dbReference>
<keyword evidence="3" id="KW-1185">Reference proteome</keyword>
<sequence length="602" mass="66382">MAAEATIPSQLSDAHDVSLLISEVAVIDVKRSRTSPHSSSRKYTSSVRRSVGDRHAVKVHLVQPRLEIDQELRKKAAFSLIRKLRFETIFVLLLLFAFEALILRVTARDYEGPGEFWITSSLSCPTRIAMMRYAIHDAECCCSVLDHGAIGDNITMNTIPIQKTIDTCHDRCQRAARRQHVENDTIHVKLDSESKVLVYVPPGSFQTGSLLLKSNLQFHLASGASLYGSVHTYDYPIVPMLPNGYVTGKAAMFRALISGYDLENVSVTGENDGAPSHASVIDGVGWKWWCWTRSFPQPQPFCQDLNPSNATLPKQMMRPKLIEFYNSTNIVLQQFTAQNAATWTIHPFACRNVTMANLTVLAPRAIGNTDGIDPDSCVDVIMDSCYIDVGDDAVSIKSTNVTPGVMWPTTNVHMTNLTILSRNWCIGSATFGGISNVVFEDSRIGSTEQVTSPWAIKFKSHRYFPGAMENITIRRIVIGKIGPTPWMYPEVPGYGFQIGLSYNSDANPSARSGSPLFRNVTFEDIVVTSAGVAGNFHGLPEDCLQGLTLRNVSVLGGKAHWNCDNVDLTSLRIENVFPPLSCTGGCNSTLQRKTLLGIDFKI</sequence>
<dbReference type="PANTHER" id="PTHR31339:SF9">
    <property type="entry name" value="PLASMIN AND FIBRONECTIN-BINDING PROTEIN A"/>
    <property type="match status" value="1"/>
</dbReference>
<comment type="caution">
    <text evidence="2">The sequence shown here is derived from an EMBL/GenBank/DDBJ whole genome shotgun (WGS) entry which is preliminary data.</text>
</comment>
<reference evidence="2" key="1">
    <citation type="journal article" date="2021" name="Sci. Rep.">
        <title>Diploid genomic architecture of Nitzschia inconspicua, an elite biomass production diatom.</title>
        <authorList>
            <person name="Oliver A."/>
            <person name="Podell S."/>
            <person name="Pinowska A."/>
            <person name="Traller J.C."/>
            <person name="Smith S.R."/>
            <person name="McClure R."/>
            <person name="Beliaev A."/>
            <person name="Bohutskyi P."/>
            <person name="Hill E.A."/>
            <person name="Rabines A."/>
            <person name="Zheng H."/>
            <person name="Allen L.Z."/>
            <person name="Kuo A."/>
            <person name="Grigoriev I.V."/>
            <person name="Allen A.E."/>
            <person name="Hazlebeck D."/>
            <person name="Allen E.E."/>
        </authorList>
    </citation>
    <scope>NUCLEOTIDE SEQUENCE</scope>
    <source>
        <strain evidence="2">Hildebrandi</strain>
    </source>
</reference>
<evidence type="ECO:0000313" key="3">
    <source>
        <dbReference type="Proteomes" id="UP000693970"/>
    </source>
</evidence>
<dbReference type="AlphaFoldDB" id="A0A9K3KVZ5"/>
<keyword evidence="1" id="KW-0326">Glycosidase</keyword>
<dbReference type="GO" id="GO:0005975">
    <property type="term" value="P:carbohydrate metabolic process"/>
    <property type="evidence" value="ECO:0007669"/>
    <property type="project" value="InterPro"/>
</dbReference>
<keyword evidence="1 2" id="KW-0378">Hydrolase</keyword>